<dbReference type="InterPro" id="IPR000383">
    <property type="entry name" value="Xaa-Pro-like_dom"/>
</dbReference>
<dbReference type="Pfam" id="PF02129">
    <property type="entry name" value="Peptidase_S15"/>
    <property type="match status" value="1"/>
</dbReference>
<dbReference type="InterPro" id="IPR005674">
    <property type="entry name" value="CocE/Ser_esterase"/>
</dbReference>
<dbReference type="Proteomes" id="UP000550729">
    <property type="component" value="Unassembled WGS sequence"/>
</dbReference>
<dbReference type="SUPFAM" id="SSF49785">
    <property type="entry name" value="Galactose-binding domain-like"/>
    <property type="match status" value="1"/>
</dbReference>
<evidence type="ECO:0000313" key="3">
    <source>
        <dbReference type="EMBL" id="NMO04502.1"/>
    </source>
</evidence>
<dbReference type="SUPFAM" id="SSF53474">
    <property type="entry name" value="alpha/beta-Hydrolases"/>
    <property type="match status" value="1"/>
</dbReference>
<feature type="domain" description="Xaa-Pro dipeptidyl-peptidase C-terminal" evidence="2">
    <location>
        <begin position="291"/>
        <end position="525"/>
    </location>
</feature>
<protein>
    <submittedName>
        <fullName evidence="3">CocE/NonD family hydrolase</fullName>
    </submittedName>
</protein>
<dbReference type="RefSeq" id="WP_170197006.1">
    <property type="nucleotide sequence ID" value="NZ_JABBNB010000036.1"/>
</dbReference>
<dbReference type="InterPro" id="IPR050585">
    <property type="entry name" value="Xaa-Pro_dipeptidyl-ppase/CocE"/>
</dbReference>
<accession>A0A848L247</accession>
<name>A0A848L247_9ACTN</name>
<evidence type="ECO:0000256" key="1">
    <source>
        <dbReference type="ARBA" id="ARBA00022801"/>
    </source>
</evidence>
<sequence>MSFFALPADIVVERDVEIQMDDGVTLRANVYRPDGDGEYPVILSGTAYGKDEFTADYCVDFPALAEMGCYVGSFQVSDHTSFEAPDPAYWVPRGYVVAVYDTRGYFRSDGRPGLFSPRDIRDYAAVVEWAGTRSWSNGRVATMGVSQLAILQWYLAAQRPAHLTAIVPWEGASDPFADINVHGGIPETRFNQWWLQVARNGTTSNSLTLNPLTPHIGKHLPQLARHIVQPAELEQIEVPALICAAWSRQGLHSRGAFRGFERIGSRQKWLYTHGRKEWQVFYEPEALAFQERFLEHFLKGHDNGMDEVPPVRLEIRHSLRQYAVRAESSWPPPDITPTKLYLDADDGTMGTTRPQSVAAARYEPDASPGLTFTTTFQHSTEITGPTALRLWVQTDDAADMDLFVVLRKLDASGEEVYFEGTDGFEQAPVAHGWQRASRRLLKPGTSTSLAPDLDLAHRLPMEKRHPTAVEIEILPHSTYFRAGEQLVLQIAGHDIGGNPRMGCDRTINKGPHILHTGGPWNTHLLVPLVSQQRSELS</sequence>
<reference evidence="3 4" key="1">
    <citation type="submission" date="2020-04" db="EMBL/GenBank/DDBJ databases">
        <title>Gordonia sp. nov. TBRC 11910.</title>
        <authorList>
            <person name="Suriyachadkun C."/>
        </authorList>
    </citation>
    <scope>NUCLEOTIDE SEQUENCE [LARGE SCALE GENOMIC DNA]</scope>
    <source>
        <strain evidence="3 4">TBRC 11910</strain>
    </source>
</reference>
<dbReference type="Gene3D" id="2.60.120.260">
    <property type="entry name" value="Galactose-binding domain-like"/>
    <property type="match status" value="1"/>
</dbReference>
<comment type="caution">
    <text evidence="3">The sequence shown here is derived from an EMBL/GenBank/DDBJ whole genome shotgun (WGS) entry which is preliminary data.</text>
</comment>
<dbReference type="SMART" id="SM00939">
    <property type="entry name" value="PepX_C"/>
    <property type="match status" value="1"/>
</dbReference>
<dbReference type="PANTHER" id="PTHR43056">
    <property type="entry name" value="PEPTIDASE S9 PROLYL OLIGOPEPTIDASE"/>
    <property type="match status" value="1"/>
</dbReference>
<dbReference type="EMBL" id="JABBNB010000036">
    <property type="protein sequence ID" value="NMO04502.1"/>
    <property type="molecule type" value="Genomic_DNA"/>
</dbReference>
<dbReference type="InterPro" id="IPR029058">
    <property type="entry name" value="AB_hydrolase_fold"/>
</dbReference>
<dbReference type="PANTHER" id="PTHR43056:SF10">
    <property type="entry name" value="COCE_NOND FAMILY, PUTATIVE (AFU_ORTHOLOGUE AFUA_7G00600)-RELATED"/>
    <property type="match status" value="1"/>
</dbReference>
<proteinExistence type="predicted"/>
<dbReference type="InterPro" id="IPR008979">
    <property type="entry name" value="Galactose-bd-like_sf"/>
</dbReference>
<evidence type="ECO:0000313" key="4">
    <source>
        <dbReference type="Proteomes" id="UP000550729"/>
    </source>
</evidence>
<organism evidence="3 4">
    <name type="scientific">Gordonia asplenii</name>
    <dbReference type="NCBI Taxonomy" id="2725283"/>
    <lineage>
        <taxon>Bacteria</taxon>
        <taxon>Bacillati</taxon>
        <taxon>Actinomycetota</taxon>
        <taxon>Actinomycetes</taxon>
        <taxon>Mycobacteriales</taxon>
        <taxon>Gordoniaceae</taxon>
        <taxon>Gordonia</taxon>
    </lineage>
</organism>
<evidence type="ECO:0000259" key="2">
    <source>
        <dbReference type="SMART" id="SM00939"/>
    </source>
</evidence>
<keyword evidence="1 3" id="KW-0378">Hydrolase</keyword>
<dbReference type="NCBIfam" id="TIGR00976">
    <property type="entry name" value="CocE_NonD"/>
    <property type="match status" value="2"/>
</dbReference>
<dbReference type="Gene3D" id="1.10.3020.20">
    <property type="match status" value="1"/>
</dbReference>
<keyword evidence="4" id="KW-1185">Reference proteome</keyword>
<dbReference type="Pfam" id="PF08530">
    <property type="entry name" value="PepX_C"/>
    <property type="match status" value="1"/>
</dbReference>
<gene>
    <name evidence="3" type="ORF">HH308_25105</name>
</gene>
<dbReference type="InterPro" id="IPR013736">
    <property type="entry name" value="Xaa-Pro_dipept_C"/>
</dbReference>
<dbReference type="GO" id="GO:0008239">
    <property type="term" value="F:dipeptidyl-peptidase activity"/>
    <property type="evidence" value="ECO:0007669"/>
    <property type="project" value="InterPro"/>
</dbReference>
<dbReference type="AlphaFoldDB" id="A0A848L247"/>
<dbReference type="Gene3D" id="3.40.50.1820">
    <property type="entry name" value="alpha/beta hydrolase"/>
    <property type="match status" value="1"/>
</dbReference>